<dbReference type="Proteomes" id="UP001304419">
    <property type="component" value="Chromosome 2"/>
</dbReference>
<keyword evidence="4" id="KW-1185">Reference proteome</keyword>
<gene>
    <name evidence="1" type="ORF">F9Y85_20950</name>
    <name evidence="2" type="ORF">R5H13_19985</name>
</gene>
<dbReference type="AlphaFoldDB" id="A0A8I2H9U0"/>
<evidence type="ECO:0000313" key="2">
    <source>
        <dbReference type="EMBL" id="WOX31223.1"/>
    </source>
</evidence>
<reference evidence="2 4" key="2">
    <citation type="submission" date="2023-10" db="EMBL/GenBank/DDBJ databases">
        <title>To unveil natural product biosynthetic capacity in Pseudoalteromonas.</title>
        <authorList>
            <person name="Wang J."/>
        </authorList>
    </citation>
    <scope>NUCLEOTIDE SEQUENCE [LARGE SCALE GENOMIC DNA]</scope>
    <source>
        <strain evidence="2 4">DSM 15914</strain>
    </source>
</reference>
<sequence>MKLTKEELQFINRTLAGNRVTGSLLPEARDQKQQTHSEIKKLLASISNSSQFSLVAKNANEQVEFPLSDLSALMEILDNNLEAPNIVEAANSSAPRSWRTCPSTPVRFRLSPQMMPFNMVSISQSGGLINTFPYQANAIQINVISRIAKLYLADPIPLFANVHSIKVASPLELAVSFAMNKTDNEKLKAFILHNYIQRKGLG</sequence>
<protein>
    <recommendedName>
        <fullName evidence="5">PilZ domain-containing protein</fullName>
    </recommendedName>
</protein>
<name>A0A8I2H9U0_9GAMM</name>
<evidence type="ECO:0000313" key="1">
    <source>
        <dbReference type="EMBL" id="NLR23744.1"/>
    </source>
</evidence>
<accession>A0A8I2H9U0</accession>
<dbReference type="Proteomes" id="UP000646877">
    <property type="component" value="Unassembled WGS sequence"/>
</dbReference>
<dbReference type="EMBL" id="WEIA01000018">
    <property type="protein sequence ID" value="NLR23744.1"/>
    <property type="molecule type" value="Genomic_DNA"/>
</dbReference>
<evidence type="ECO:0000313" key="3">
    <source>
        <dbReference type="Proteomes" id="UP000646877"/>
    </source>
</evidence>
<reference evidence="1" key="1">
    <citation type="submission" date="2019-10" db="EMBL/GenBank/DDBJ databases">
        <authorList>
            <person name="Paulsen S."/>
        </authorList>
    </citation>
    <scope>NUCLEOTIDE SEQUENCE</scope>
    <source>
        <strain evidence="1">LMG 19692</strain>
    </source>
</reference>
<proteinExistence type="predicted"/>
<evidence type="ECO:0000313" key="4">
    <source>
        <dbReference type="Proteomes" id="UP001304419"/>
    </source>
</evidence>
<evidence type="ECO:0008006" key="5">
    <source>
        <dbReference type="Google" id="ProtNLM"/>
    </source>
</evidence>
<dbReference type="EMBL" id="CP137579">
    <property type="protein sequence ID" value="WOX31223.1"/>
    <property type="molecule type" value="Genomic_DNA"/>
</dbReference>
<dbReference type="RefSeq" id="WP_130127353.1">
    <property type="nucleotide sequence ID" value="NZ_CBCSDF010000021.1"/>
</dbReference>
<organism evidence="1 3">
    <name type="scientific">Pseudoalteromonas maricaloris</name>
    <dbReference type="NCBI Taxonomy" id="184924"/>
    <lineage>
        <taxon>Bacteria</taxon>
        <taxon>Pseudomonadati</taxon>
        <taxon>Pseudomonadota</taxon>
        <taxon>Gammaproteobacteria</taxon>
        <taxon>Alteromonadales</taxon>
        <taxon>Pseudoalteromonadaceae</taxon>
        <taxon>Pseudoalteromonas</taxon>
    </lineage>
</organism>